<accession>A0A8X6J034</accession>
<comment type="caution">
    <text evidence="1">The sequence shown here is derived from an EMBL/GenBank/DDBJ whole genome shotgun (WGS) entry which is preliminary data.</text>
</comment>
<dbReference type="OrthoDB" id="5874425at2759"/>
<sequence length="73" mass="8469">MEITVFAHQKKLKLVDPYEDVRELPIDTLIGADFYLTAMIAEPSEKHYINFLFLHWSEPNLFLLSASLRESAT</sequence>
<dbReference type="AlphaFoldDB" id="A0A8X6J034"/>
<proteinExistence type="predicted"/>
<keyword evidence="2" id="KW-1185">Reference proteome</keyword>
<organism evidence="1 2">
    <name type="scientific">Nephila pilipes</name>
    <name type="common">Giant wood spider</name>
    <name type="synonym">Nephila maculata</name>
    <dbReference type="NCBI Taxonomy" id="299642"/>
    <lineage>
        <taxon>Eukaryota</taxon>
        <taxon>Metazoa</taxon>
        <taxon>Ecdysozoa</taxon>
        <taxon>Arthropoda</taxon>
        <taxon>Chelicerata</taxon>
        <taxon>Arachnida</taxon>
        <taxon>Araneae</taxon>
        <taxon>Araneomorphae</taxon>
        <taxon>Entelegynae</taxon>
        <taxon>Araneoidea</taxon>
        <taxon>Nephilidae</taxon>
        <taxon>Nephila</taxon>
    </lineage>
</organism>
<name>A0A8X6J034_NEPPI</name>
<evidence type="ECO:0000313" key="1">
    <source>
        <dbReference type="EMBL" id="GFS67719.1"/>
    </source>
</evidence>
<dbReference type="Proteomes" id="UP000887013">
    <property type="component" value="Unassembled WGS sequence"/>
</dbReference>
<dbReference type="EMBL" id="BMAW01094860">
    <property type="protein sequence ID" value="GFS67719.1"/>
    <property type="molecule type" value="Genomic_DNA"/>
</dbReference>
<reference evidence="1" key="1">
    <citation type="submission" date="2020-08" db="EMBL/GenBank/DDBJ databases">
        <title>Multicomponent nature underlies the extraordinary mechanical properties of spider dragline silk.</title>
        <authorList>
            <person name="Kono N."/>
            <person name="Nakamura H."/>
            <person name="Mori M."/>
            <person name="Yoshida Y."/>
            <person name="Ohtoshi R."/>
            <person name="Malay A.D."/>
            <person name="Moran D.A.P."/>
            <person name="Tomita M."/>
            <person name="Numata K."/>
            <person name="Arakawa K."/>
        </authorList>
    </citation>
    <scope>NUCLEOTIDE SEQUENCE</scope>
</reference>
<evidence type="ECO:0000313" key="2">
    <source>
        <dbReference type="Proteomes" id="UP000887013"/>
    </source>
</evidence>
<gene>
    <name evidence="1" type="ORF">NPIL_295851</name>
</gene>
<protein>
    <submittedName>
        <fullName evidence="1">Uncharacterized protein</fullName>
    </submittedName>
</protein>